<organism evidence="3 4">
    <name type="scientific">Actinoallomurus bryophytorum</name>
    <dbReference type="NCBI Taxonomy" id="1490222"/>
    <lineage>
        <taxon>Bacteria</taxon>
        <taxon>Bacillati</taxon>
        <taxon>Actinomycetota</taxon>
        <taxon>Actinomycetes</taxon>
        <taxon>Streptosporangiales</taxon>
        <taxon>Thermomonosporaceae</taxon>
        <taxon>Actinoallomurus</taxon>
    </lineage>
</organism>
<keyword evidence="4" id="KW-1185">Reference proteome</keyword>
<dbReference type="Proteomes" id="UP000316096">
    <property type="component" value="Unassembled WGS sequence"/>
</dbReference>
<name>A0A543CJG5_9ACTN</name>
<accession>A0A543CJG5</accession>
<feature type="signal peptide" evidence="2">
    <location>
        <begin position="1"/>
        <end position="27"/>
    </location>
</feature>
<dbReference type="InterPro" id="IPR021454">
    <property type="entry name" value="DUF3105"/>
</dbReference>
<reference evidence="3 4" key="1">
    <citation type="submission" date="2019-06" db="EMBL/GenBank/DDBJ databases">
        <title>Sequencing the genomes of 1000 actinobacteria strains.</title>
        <authorList>
            <person name="Klenk H.-P."/>
        </authorList>
    </citation>
    <scope>NUCLEOTIDE SEQUENCE [LARGE SCALE GENOMIC DNA]</scope>
    <source>
        <strain evidence="3 4">DSM 102200</strain>
    </source>
</reference>
<dbReference type="OrthoDB" id="164831at2"/>
<dbReference type="AlphaFoldDB" id="A0A543CJG5"/>
<evidence type="ECO:0000256" key="2">
    <source>
        <dbReference type="SAM" id="SignalP"/>
    </source>
</evidence>
<evidence type="ECO:0000256" key="1">
    <source>
        <dbReference type="SAM" id="MobiDB-lite"/>
    </source>
</evidence>
<evidence type="ECO:0000313" key="4">
    <source>
        <dbReference type="Proteomes" id="UP000316096"/>
    </source>
</evidence>
<proteinExistence type="predicted"/>
<dbReference type="Pfam" id="PF11303">
    <property type="entry name" value="DUF3105"/>
    <property type="match status" value="1"/>
</dbReference>
<sequence length="180" mass="19142">MSKRSLRISALAAGGVVILGGNAAAYAAVTRDHERHIPGVVKYHDLSRRHTTGHVVYPQVPPVGGPHAPLPLNCGIYTTPVHEENAVHSMEHGAVWVTYRPDLPGDQVTALRSVIRGRSHLLLSPFPGLPAPVVASAWGRQLRLSGAFDPRLKQFIGVYRGGPQTPERGAPCSGGVGHPS</sequence>
<evidence type="ECO:0000313" key="3">
    <source>
        <dbReference type="EMBL" id="TQL97037.1"/>
    </source>
</evidence>
<dbReference type="EMBL" id="VFOZ01000001">
    <property type="protein sequence ID" value="TQL97037.1"/>
    <property type="molecule type" value="Genomic_DNA"/>
</dbReference>
<gene>
    <name evidence="3" type="ORF">FB559_2610</name>
</gene>
<feature type="chain" id="PRO_5022036315" evidence="2">
    <location>
        <begin position="28"/>
        <end position="180"/>
    </location>
</feature>
<keyword evidence="2" id="KW-0732">Signal</keyword>
<protein>
    <submittedName>
        <fullName evidence="3">Uncharacterized protein DUF3105</fullName>
    </submittedName>
</protein>
<comment type="caution">
    <text evidence="3">The sequence shown here is derived from an EMBL/GenBank/DDBJ whole genome shotgun (WGS) entry which is preliminary data.</text>
</comment>
<dbReference type="RefSeq" id="WP_141955816.1">
    <property type="nucleotide sequence ID" value="NZ_VFOZ01000001.1"/>
</dbReference>
<feature type="region of interest" description="Disordered" evidence="1">
    <location>
        <begin position="160"/>
        <end position="180"/>
    </location>
</feature>